<accession>A0A8J6HG09</accession>
<dbReference type="EMBL" id="JABDTM020025216">
    <property type="protein sequence ID" value="KAH0813497.1"/>
    <property type="molecule type" value="Genomic_DNA"/>
</dbReference>
<gene>
    <name evidence="2" type="ORF">GEV33_009293</name>
</gene>
<reference evidence="2" key="2">
    <citation type="submission" date="2021-08" db="EMBL/GenBank/DDBJ databases">
        <authorList>
            <person name="Eriksson T."/>
        </authorList>
    </citation>
    <scope>NUCLEOTIDE SEQUENCE</scope>
    <source>
        <strain evidence="2">Stoneville</strain>
        <tissue evidence="2">Whole head</tissue>
    </source>
</reference>
<evidence type="ECO:0000313" key="3">
    <source>
        <dbReference type="Proteomes" id="UP000719412"/>
    </source>
</evidence>
<comment type="caution">
    <text evidence="2">The sequence shown here is derived from an EMBL/GenBank/DDBJ whole genome shotgun (WGS) entry which is preliminary data.</text>
</comment>
<reference evidence="2" key="1">
    <citation type="journal article" date="2020" name="J Insects Food Feed">
        <title>The yellow mealworm (Tenebrio molitor) genome: a resource for the emerging insects as food and feed industry.</title>
        <authorList>
            <person name="Eriksson T."/>
            <person name="Andere A."/>
            <person name="Kelstrup H."/>
            <person name="Emery V."/>
            <person name="Picard C."/>
        </authorList>
    </citation>
    <scope>NUCLEOTIDE SEQUENCE</scope>
    <source>
        <strain evidence="2">Stoneville</strain>
        <tissue evidence="2">Whole head</tissue>
    </source>
</reference>
<evidence type="ECO:0000256" key="1">
    <source>
        <dbReference type="SAM" id="MobiDB-lite"/>
    </source>
</evidence>
<sequence>MRSPGWPCTPPAAPTRRVYLRRQKREFFIYLVPRVPLRPVAKVGAASGGPPILKTVIEAFEGMGMIFFGGDSIMCGAAGGGTSESAIFGEDFGFFSGEKMGHGVEGLLPIGLKWRFSKGKLDLDEEITPGRPRPADRNNKKKSASRRKGVEKKRDVKRPKGKNSSGGEEFIEGIKIELKEGATPSLDLFAHRKKIEVGRFCDDDKFLEIARGSTPRALPEARTHPDHSGSCGTVSAVYPFYNYPESVNP</sequence>
<feature type="compositionally biased region" description="Basic residues" evidence="1">
    <location>
        <begin position="139"/>
        <end position="161"/>
    </location>
</feature>
<keyword evidence="3" id="KW-1185">Reference proteome</keyword>
<feature type="region of interest" description="Disordered" evidence="1">
    <location>
        <begin position="125"/>
        <end position="168"/>
    </location>
</feature>
<organism evidence="2 3">
    <name type="scientific">Tenebrio molitor</name>
    <name type="common">Yellow mealworm beetle</name>
    <dbReference type="NCBI Taxonomy" id="7067"/>
    <lineage>
        <taxon>Eukaryota</taxon>
        <taxon>Metazoa</taxon>
        <taxon>Ecdysozoa</taxon>
        <taxon>Arthropoda</taxon>
        <taxon>Hexapoda</taxon>
        <taxon>Insecta</taxon>
        <taxon>Pterygota</taxon>
        <taxon>Neoptera</taxon>
        <taxon>Endopterygota</taxon>
        <taxon>Coleoptera</taxon>
        <taxon>Polyphaga</taxon>
        <taxon>Cucujiformia</taxon>
        <taxon>Tenebrionidae</taxon>
        <taxon>Tenebrio</taxon>
    </lineage>
</organism>
<dbReference type="Proteomes" id="UP000719412">
    <property type="component" value="Unassembled WGS sequence"/>
</dbReference>
<dbReference type="AlphaFoldDB" id="A0A8J6HG09"/>
<proteinExistence type="predicted"/>
<name>A0A8J6HG09_TENMO</name>
<evidence type="ECO:0000313" key="2">
    <source>
        <dbReference type="EMBL" id="KAH0813497.1"/>
    </source>
</evidence>
<protein>
    <submittedName>
        <fullName evidence="2">Uncharacterized protein</fullName>
    </submittedName>
</protein>